<dbReference type="InterPro" id="IPR050863">
    <property type="entry name" value="CenT-Element_Derived"/>
</dbReference>
<feature type="domain" description="DDE-1" evidence="1">
    <location>
        <begin position="52"/>
        <end position="231"/>
    </location>
</feature>
<proteinExistence type="predicted"/>
<dbReference type="Pfam" id="PF03184">
    <property type="entry name" value="DDE_1"/>
    <property type="match status" value="1"/>
</dbReference>
<dbReference type="STRING" id="174720.A0A0N5BUX3"/>
<sequence>MSTAKFVLGVFKDFKPSQIFNIDETALYYKCLSSKSLIDKSKESSGVKINRSRITICLCVSFDGMKCPPLIIGSSRKPRALKKKINLDGKAGFLYRGNKAAWMTKSLFQEYLIYLDNYFTKKNISPVALILDNCTSHNVESAELDFHFNNIKLFFLPKSTTGELQPLDITVNRIFKMYYKKNFLQKIISLTESCENGDVNTLLNSITLHDVVRFCIASLDEISERVIISGFEQVFDITIHEYLSHINNNANDHHEKSADHLNDIDGMLKVLNYPGSPEDLCYLEENRGLASIEENNNIDVDKLLTNIVADHYTSNGGKSDDESDTIISEDEPKIVTSIKVFESINNCREFILGKNLSNNLLKLIDKFE</sequence>
<evidence type="ECO:0000259" key="1">
    <source>
        <dbReference type="Pfam" id="PF03184"/>
    </source>
</evidence>
<dbReference type="GO" id="GO:0005634">
    <property type="term" value="C:nucleus"/>
    <property type="evidence" value="ECO:0007669"/>
    <property type="project" value="TreeGrafter"/>
</dbReference>
<dbReference type="InterPro" id="IPR004875">
    <property type="entry name" value="DDE_SF_endonuclease_dom"/>
</dbReference>
<evidence type="ECO:0000313" key="2">
    <source>
        <dbReference type="Proteomes" id="UP000046392"/>
    </source>
</evidence>
<dbReference type="AlphaFoldDB" id="A0A0N5BUX3"/>
<dbReference type="Proteomes" id="UP000046392">
    <property type="component" value="Unplaced"/>
</dbReference>
<dbReference type="PANTHER" id="PTHR19303:SF73">
    <property type="entry name" value="PROTEIN PDC2"/>
    <property type="match status" value="1"/>
</dbReference>
<name>A0A0N5BUX3_STREA</name>
<evidence type="ECO:0000313" key="3">
    <source>
        <dbReference type="WBParaSite" id="SPAL_0000964100.1"/>
    </source>
</evidence>
<accession>A0A0N5BUX3</accession>
<keyword evidence="2" id="KW-1185">Reference proteome</keyword>
<reference evidence="3" key="1">
    <citation type="submission" date="2017-02" db="UniProtKB">
        <authorList>
            <consortium name="WormBaseParasite"/>
        </authorList>
    </citation>
    <scope>IDENTIFICATION</scope>
</reference>
<dbReference type="PANTHER" id="PTHR19303">
    <property type="entry name" value="TRANSPOSON"/>
    <property type="match status" value="1"/>
</dbReference>
<dbReference type="GO" id="GO:0003677">
    <property type="term" value="F:DNA binding"/>
    <property type="evidence" value="ECO:0007669"/>
    <property type="project" value="TreeGrafter"/>
</dbReference>
<protein>
    <submittedName>
        <fullName evidence="3">DDE-1 domain-containing protein</fullName>
    </submittedName>
</protein>
<dbReference type="WBParaSite" id="SPAL_0000964100.1">
    <property type="protein sequence ID" value="SPAL_0000964100.1"/>
    <property type="gene ID" value="SPAL_0000964100"/>
</dbReference>
<organism evidence="2 3">
    <name type="scientific">Strongyloides papillosus</name>
    <name type="common">Intestinal threadworm</name>
    <dbReference type="NCBI Taxonomy" id="174720"/>
    <lineage>
        <taxon>Eukaryota</taxon>
        <taxon>Metazoa</taxon>
        <taxon>Ecdysozoa</taxon>
        <taxon>Nematoda</taxon>
        <taxon>Chromadorea</taxon>
        <taxon>Rhabditida</taxon>
        <taxon>Tylenchina</taxon>
        <taxon>Panagrolaimomorpha</taxon>
        <taxon>Strongyloidoidea</taxon>
        <taxon>Strongyloididae</taxon>
        <taxon>Strongyloides</taxon>
    </lineage>
</organism>